<gene>
    <name evidence="1" type="ORF">AAFC00_002086</name>
</gene>
<keyword evidence="2" id="KW-1185">Reference proteome</keyword>
<sequence>MKSLVRISCAVIILCSLIYVRGCLASLLFQRDGSSGEMSRGVGFAFQGSASKQEGFDSIFKTIVKSLESGNMSTIERVPFSGEKEDKVVVLGRLQNQSIEWVEAELPDWHHAIYTVDDPDAPLHTAINKGNEANAYLTYIIEHYDRLPSIIAFIHGHHRSWHTDAAKLDNGRSLQTLKLDYVRKNGYANLRCLARPGCPSEIHPWRKDKDHRTELAFADAWQTMFNSSHVPEVIAVACCAQFAVSREQILKRSREEYIWYHKWLMDTDLEDEISGRVFEYLWHVIFGRDAVHCPPVDECYSNVYGIDSRVT</sequence>
<dbReference type="EMBL" id="JBFMKM010000007">
    <property type="protein sequence ID" value="KAL1305163.1"/>
    <property type="molecule type" value="Genomic_DNA"/>
</dbReference>
<accession>A0ABR3PG93</accession>
<proteinExistence type="predicted"/>
<dbReference type="InterPro" id="IPR021838">
    <property type="entry name" value="DUF3431"/>
</dbReference>
<name>A0ABR3PG93_9PEZI</name>
<protein>
    <submittedName>
        <fullName evidence="1">Uncharacterized protein</fullName>
    </submittedName>
</protein>
<dbReference type="PANTHER" id="PTHR37490:SF2">
    <property type="match status" value="1"/>
</dbReference>
<comment type="caution">
    <text evidence="1">The sequence shown here is derived from an EMBL/GenBank/DDBJ whole genome shotgun (WGS) entry which is preliminary data.</text>
</comment>
<dbReference type="Proteomes" id="UP001562354">
    <property type="component" value="Unassembled WGS sequence"/>
</dbReference>
<dbReference type="RefSeq" id="XP_069201437.1">
    <property type="nucleotide sequence ID" value="XM_069347979.1"/>
</dbReference>
<organism evidence="1 2">
    <name type="scientific">Neodothiora populina</name>
    <dbReference type="NCBI Taxonomy" id="2781224"/>
    <lineage>
        <taxon>Eukaryota</taxon>
        <taxon>Fungi</taxon>
        <taxon>Dikarya</taxon>
        <taxon>Ascomycota</taxon>
        <taxon>Pezizomycotina</taxon>
        <taxon>Dothideomycetes</taxon>
        <taxon>Dothideomycetidae</taxon>
        <taxon>Dothideales</taxon>
        <taxon>Dothioraceae</taxon>
        <taxon>Neodothiora</taxon>
    </lineage>
</organism>
<dbReference type="GeneID" id="95975788"/>
<reference evidence="1 2" key="1">
    <citation type="submission" date="2024-07" db="EMBL/GenBank/DDBJ databases">
        <title>Draft sequence of the Neodothiora populina.</title>
        <authorList>
            <person name="Drown D.D."/>
            <person name="Schuette U.S."/>
            <person name="Buechlein A.B."/>
            <person name="Rusch D.R."/>
            <person name="Winton L.W."/>
            <person name="Adams G.A."/>
        </authorList>
    </citation>
    <scope>NUCLEOTIDE SEQUENCE [LARGE SCALE GENOMIC DNA]</scope>
    <source>
        <strain evidence="1 2">CPC 39397</strain>
    </source>
</reference>
<dbReference type="Pfam" id="PF11913">
    <property type="entry name" value="DUF3431"/>
    <property type="match status" value="1"/>
</dbReference>
<evidence type="ECO:0000313" key="1">
    <source>
        <dbReference type="EMBL" id="KAL1305163.1"/>
    </source>
</evidence>
<dbReference type="PANTHER" id="PTHR37490">
    <property type="entry name" value="EXPRESSED PROTEIN"/>
    <property type="match status" value="1"/>
</dbReference>
<evidence type="ECO:0000313" key="2">
    <source>
        <dbReference type="Proteomes" id="UP001562354"/>
    </source>
</evidence>